<protein>
    <recommendedName>
        <fullName evidence="1">Tc1-like transposase DDE domain-containing protein</fullName>
    </recommendedName>
</protein>
<dbReference type="InterPro" id="IPR036397">
    <property type="entry name" value="RNaseH_sf"/>
</dbReference>
<dbReference type="GO" id="GO:0003676">
    <property type="term" value="F:nucleic acid binding"/>
    <property type="evidence" value="ECO:0007669"/>
    <property type="project" value="InterPro"/>
</dbReference>
<proteinExistence type="predicted"/>
<accession>A0A1V9YTU0</accession>
<dbReference type="Pfam" id="PF13358">
    <property type="entry name" value="DDE_3"/>
    <property type="match status" value="1"/>
</dbReference>
<reference evidence="2 3" key="1">
    <citation type="journal article" date="2014" name="Genome Biol. Evol.">
        <title>The secreted proteins of Achlya hypogyna and Thraustotheca clavata identify the ancestral oomycete secretome and reveal gene acquisitions by horizontal gene transfer.</title>
        <authorList>
            <person name="Misner I."/>
            <person name="Blouin N."/>
            <person name="Leonard G."/>
            <person name="Richards T.A."/>
            <person name="Lane C.E."/>
        </authorList>
    </citation>
    <scope>NUCLEOTIDE SEQUENCE [LARGE SCALE GENOMIC DNA]</scope>
    <source>
        <strain evidence="2 3">ATCC 48635</strain>
    </source>
</reference>
<evidence type="ECO:0000259" key="1">
    <source>
        <dbReference type="Pfam" id="PF13358"/>
    </source>
</evidence>
<dbReference type="PANTHER" id="PTHR33939">
    <property type="entry name" value="PROTEIN CBG22215"/>
    <property type="match status" value="1"/>
</dbReference>
<gene>
    <name evidence="2" type="ORF">ACHHYP_20269</name>
</gene>
<dbReference type="Gene3D" id="3.30.420.10">
    <property type="entry name" value="Ribonuclease H-like superfamily/Ribonuclease H"/>
    <property type="match status" value="1"/>
</dbReference>
<dbReference type="AlphaFoldDB" id="A0A1V9YTU0"/>
<feature type="domain" description="Tc1-like transposase DDE" evidence="1">
    <location>
        <begin position="29"/>
        <end position="71"/>
    </location>
</feature>
<dbReference type="InterPro" id="IPR038717">
    <property type="entry name" value="Tc1-like_DDE_dom"/>
</dbReference>
<evidence type="ECO:0000313" key="2">
    <source>
        <dbReference type="EMBL" id="OQR89224.1"/>
    </source>
</evidence>
<keyword evidence="3" id="KW-1185">Reference proteome</keyword>
<dbReference type="PANTHER" id="PTHR33939:SF1">
    <property type="entry name" value="DUF4371 DOMAIN-CONTAINING PROTEIN"/>
    <property type="match status" value="1"/>
</dbReference>
<comment type="caution">
    <text evidence="2">The sequence shown here is derived from an EMBL/GenBank/DDBJ whole genome shotgun (WGS) entry which is preliminary data.</text>
</comment>
<organism evidence="2 3">
    <name type="scientific">Achlya hypogyna</name>
    <name type="common">Oomycete</name>
    <name type="synonym">Protoachlya hypogyna</name>
    <dbReference type="NCBI Taxonomy" id="1202772"/>
    <lineage>
        <taxon>Eukaryota</taxon>
        <taxon>Sar</taxon>
        <taxon>Stramenopiles</taxon>
        <taxon>Oomycota</taxon>
        <taxon>Saprolegniomycetes</taxon>
        <taxon>Saprolegniales</taxon>
        <taxon>Achlyaceae</taxon>
        <taxon>Achlya</taxon>
    </lineage>
</organism>
<name>A0A1V9YTU0_ACHHY</name>
<dbReference type="Proteomes" id="UP000243579">
    <property type="component" value="Unassembled WGS sequence"/>
</dbReference>
<evidence type="ECO:0000313" key="3">
    <source>
        <dbReference type="Proteomes" id="UP000243579"/>
    </source>
</evidence>
<dbReference type="EMBL" id="JNBR01000885">
    <property type="protein sequence ID" value="OQR89224.1"/>
    <property type="molecule type" value="Genomic_DNA"/>
</dbReference>
<dbReference type="OrthoDB" id="74500at2759"/>
<sequence length="134" mass="15095">MRLSWSIGELLLLAKRHRQPSDYVCVELAAHSGHKLLYTPPYHPELQPIEVVWAVAKNRIAANPATTLQELDAKLKALFDLISTSTWVGAFKNVRHFEDKYLVKKGHSQVTGSEDVCSSFFSARGELKNRLVHA</sequence>